<feature type="transmembrane region" description="Helical" evidence="1">
    <location>
        <begin position="126"/>
        <end position="147"/>
    </location>
</feature>
<gene>
    <name evidence="3" type="ORF">DR864_21600</name>
</gene>
<keyword evidence="4" id="KW-1185">Reference proteome</keyword>
<dbReference type="EMBL" id="CP030850">
    <property type="protein sequence ID" value="AXE20160.1"/>
    <property type="molecule type" value="Genomic_DNA"/>
</dbReference>
<reference evidence="3 4" key="1">
    <citation type="submission" date="2018-07" db="EMBL/GenBank/DDBJ databases">
        <title>Genome sequencing of Runella.</title>
        <authorList>
            <person name="Baek M.-G."/>
            <person name="Yi H."/>
        </authorList>
    </citation>
    <scope>NUCLEOTIDE SEQUENCE [LARGE SCALE GENOMIC DNA]</scope>
    <source>
        <strain evidence="3 4">HYN0085</strain>
    </source>
</reference>
<dbReference type="PANTHER" id="PTHR34220:SF7">
    <property type="entry name" value="SENSOR HISTIDINE KINASE YPDA"/>
    <property type="match status" value="1"/>
</dbReference>
<protein>
    <recommendedName>
        <fullName evidence="2">Signal transduction histidine kinase internal region domain-containing protein</fullName>
    </recommendedName>
</protein>
<sequence length="352" mass="40334">MNKKINRLLSLQMNFFSSESSMKIQVNRVEVVTWSVSALLILFLNTNLKTGEIRWEWVIAITVSSFLIGSVQSYLMPLLIRQAADWTVQKTIGVYALCVVVAALVVGSSMMFLMQTLKGEHYPLRAYLSSGMIYILMTFAFTSVYMIRALVDRWRSSLLKEQQLNQALLKAEYDTLKSQVNPHFLFNSLNILSALIPEDPENAVNLVERLSKVFRYNLQNNDRVTVDLGTELKIVEAYLFIHKMRFGDNLSYRIDVSKDEWPRQIVTQGLLTLVENAVKHNECSSEKPLKVEVYAVQDGVMVRNNFQPKNKQFLDSTGIGLKNLKSRYALLTSQKVQVIEDDQIFEVKIPFV</sequence>
<dbReference type="Pfam" id="PF06580">
    <property type="entry name" value="His_kinase"/>
    <property type="match status" value="1"/>
</dbReference>
<dbReference type="InterPro" id="IPR050640">
    <property type="entry name" value="Bact_2-comp_sensor_kinase"/>
</dbReference>
<evidence type="ECO:0000313" key="3">
    <source>
        <dbReference type="EMBL" id="AXE20160.1"/>
    </source>
</evidence>
<keyword evidence="1" id="KW-1133">Transmembrane helix</keyword>
<keyword evidence="1" id="KW-0472">Membrane</keyword>
<dbReference type="GO" id="GO:0016020">
    <property type="term" value="C:membrane"/>
    <property type="evidence" value="ECO:0007669"/>
    <property type="project" value="InterPro"/>
</dbReference>
<dbReference type="KEGG" id="run:DR864_21600"/>
<feature type="domain" description="Signal transduction histidine kinase internal region" evidence="2">
    <location>
        <begin position="171"/>
        <end position="250"/>
    </location>
</feature>
<dbReference type="RefSeq" id="WP_114068926.1">
    <property type="nucleotide sequence ID" value="NZ_CP030850.1"/>
</dbReference>
<keyword evidence="1" id="KW-0812">Transmembrane</keyword>
<evidence type="ECO:0000256" key="1">
    <source>
        <dbReference type="SAM" id="Phobius"/>
    </source>
</evidence>
<organism evidence="3 4">
    <name type="scientific">Runella rosea</name>
    <dbReference type="NCBI Taxonomy" id="2259595"/>
    <lineage>
        <taxon>Bacteria</taxon>
        <taxon>Pseudomonadati</taxon>
        <taxon>Bacteroidota</taxon>
        <taxon>Cytophagia</taxon>
        <taxon>Cytophagales</taxon>
        <taxon>Spirosomataceae</taxon>
        <taxon>Runella</taxon>
    </lineage>
</organism>
<dbReference type="Proteomes" id="UP000251993">
    <property type="component" value="Chromosome"/>
</dbReference>
<accession>A0A344TND9</accession>
<feature type="transmembrane region" description="Helical" evidence="1">
    <location>
        <begin position="26"/>
        <end position="45"/>
    </location>
</feature>
<name>A0A344TND9_9BACT</name>
<evidence type="ECO:0000313" key="4">
    <source>
        <dbReference type="Proteomes" id="UP000251993"/>
    </source>
</evidence>
<dbReference type="OrthoDB" id="927174at2"/>
<dbReference type="GO" id="GO:0000155">
    <property type="term" value="F:phosphorelay sensor kinase activity"/>
    <property type="evidence" value="ECO:0007669"/>
    <property type="project" value="InterPro"/>
</dbReference>
<proteinExistence type="predicted"/>
<dbReference type="PANTHER" id="PTHR34220">
    <property type="entry name" value="SENSOR HISTIDINE KINASE YPDA"/>
    <property type="match status" value="1"/>
</dbReference>
<evidence type="ECO:0000259" key="2">
    <source>
        <dbReference type="Pfam" id="PF06580"/>
    </source>
</evidence>
<dbReference type="AlphaFoldDB" id="A0A344TND9"/>
<feature type="transmembrane region" description="Helical" evidence="1">
    <location>
        <begin position="92"/>
        <end position="114"/>
    </location>
</feature>
<feature type="transmembrane region" description="Helical" evidence="1">
    <location>
        <begin position="57"/>
        <end position="80"/>
    </location>
</feature>
<dbReference type="InterPro" id="IPR010559">
    <property type="entry name" value="Sig_transdc_His_kin_internal"/>
</dbReference>